<dbReference type="GeneID" id="108735523"/>
<dbReference type="Pfam" id="PF03281">
    <property type="entry name" value="Mab-21"/>
    <property type="match status" value="1"/>
</dbReference>
<evidence type="ECO:0000313" key="14">
    <source>
        <dbReference type="Proteomes" id="UP000192223"/>
    </source>
</evidence>
<evidence type="ECO:0000256" key="3">
    <source>
        <dbReference type="ARBA" id="ARBA00008307"/>
    </source>
</evidence>
<dbReference type="OrthoDB" id="6054650at2759"/>
<evidence type="ECO:0000259" key="13">
    <source>
        <dbReference type="Pfam" id="PF20266"/>
    </source>
</evidence>
<keyword evidence="6" id="KW-0479">Metal-binding</keyword>
<keyword evidence="14" id="KW-1185">Reference proteome</keyword>
<keyword evidence="8" id="KW-0067">ATP-binding</keyword>
<dbReference type="GO" id="GO:0005524">
    <property type="term" value="F:ATP binding"/>
    <property type="evidence" value="ECO:0007669"/>
    <property type="project" value="UniProtKB-KW"/>
</dbReference>
<sequence>MSASDMDFDKKKYINMEPVLHQINQECISLSDKLVKRNNDILKQVVTLITNKMKEIDPLFKLFFTTVFYGGSYFDGLKVGSPEEYDLDLLLELPKFSTPKVKTSNIPGFMHVQLETFEKLVKQPEFEKYKSENEGMVQARNFHFQNHHNRNKKYYPNNYKTKLHLTKTQKLLIKWLIETRKVDKRVIPDIRALLKLVDDQFYLLTSKVSRWFEGVIHKALQCFPKEGNGYILSVSYGKLLATVHKEGPAFTFKITGADIKFDVDFVPCFIFKRSWPEGGYRSNPCPDFFVVPKQPKRTMAKVERYWRLSFQEQERVLINNYPTLKPSLRLLKRLRDVQNYSCIASYYIKTIFLWEIIQGNADDIFRHSLSYAFMKLLFNLLEWMGGHRSTQKRSLSCHRSITTVVGTMASVRQYFGT</sequence>
<evidence type="ECO:0000256" key="10">
    <source>
        <dbReference type="ARBA" id="ARBA00023134"/>
    </source>
</evidence>
<keyword evidence="7" id="KW-0547">Nucleotide-binding</keyword>
<keyword evidence="4" id="KW-0808">Transferase</keyword>
<keyword evidence="9" id="KW-0460">Magnesium</keyword>
<dbReference type="PANTHER" id="PTHR10656:SF42">
    <property type="entry name" value="CYCLIC GMP-AMP SYNTHASE-LIKE PROTEIN-RELATED"/>
    <property type="match status" value="1"/>
</dbReference>
<comment type="cofactor">
    <cofactor evidence="1">
        <name>Mn(2+)</name>
        <dbReference type="ChEBI" id="CHEBI:29035"/>
    </cofactor>
</comment>
<comment type="cofactor">
    <cofactor evidence="2">
        <name>Mg(2+)</name>
        <dbReference type="ChEBI" id="CHEBI:18420"/>
    </cofactor>
</comment>
<evidence type="ECO:0000259" key="12">
    <source>
        <dbReference type="Pfam" id="PF03281"/>
    </source>
</evidence>
<dbReference type="PANTHER" id="PTHR10656">
    <property type="entry name" value="CELL FATE DETERMINING PROTEIN MAB21-RELATED"/>
    <property type="match status" value="1"/>
</dbReference>
<keyword evidence="10" id="KW-0342">GTP-binding</keyword>
<dbReference type="RefSeq" id="XP_025837007.1">
    <property type="nucleotide sequence ID" value="XM_025981222.1"/>
</dbReference>
<dbReference type="GO" id="GO:0016779">
    <property type="term" value="F:nucleotidyltransferase activity"/>
    <property type="evidence" value="ECO:0007669"/>
    <property type="project" value="UniProtKB-KW"/>
</dbReference>
<dbReference type="Gene3D" id="1.10.1410.40">
    <property type="match status" value="1"/>
</dbReference>
<keyword evidence="11" id="KW-0464">Manganese</keyword>
<evidence type="ECO:0000256" key="7">
    <source>
        <dbReference type="ARBA" id="ARBA00022741"/>
    </source>
</evidence>
<dbReference type="InParanoid" id="A0A7F5RLV7"/>
<dbReference type="GO" id="GO:0046872">
    <property type="term" value="F:metal ion binding"/>
    <property type="evidence" value="ECO:0007669"/>
    <property type="project" value="UniProtKB-KW"/>
</dbReference>
<gene>
    <name evidence="15" type="primary">LOC108735523</name>
</gene>
<dbReference type="AlphaFoldDB" id="A0A7F5RLV7"/>
<name>A0A7F5RLV7_AGRPL</name>
<evidence type="ECO:0000256" key="11">
    <source>
        <dbReference type="ARBA" id="ARBA00023211"/>
    </source>
</evidence>
<reference evidence="15" key="1">
    <citation type="submission" date="2025-08" db="UniProtKB">
        <authorList>
            <consortium name="RefSeq"/>
        </authorList>
    </citation>
    <scope>IDENTIFICATION</scope>
    <source>
        <tissue evidence="15">Entire body</tissue>
    </source>
</reference>
<protein>
    <submittedName>
        <fullName evidence="15">Uncharacterized protein LOC108735523</fullName>
    </submittedName>
</protein>
<evidence type="ECO:0000256" key="4">
    <source>
        <dbReference type="ARBA" id="ARBA00022679"/>
    </source>
</evidence>
<dbReference type="InterPro" id="IPR046903">
    <property type="entry name" value="Mab-21-like_nuc_Trfase"/>
</dbReference>
<evidence type="ECO:0000256" key="8">
    <source>
        <dbReference type="ARBA" id="ARBA00022840"/>
    </source>
</evidence>
<feature type="domain" description="Mab-21-like nucleotidyltransferase" evidence="12">
    <location>
        <begin position="73"/>
        <end position="320"/>
    </location>
</feature>
<dbReference type="SMART" id="SM01265">
    <property type="entry name" value="Mab-21"/>
    <property type="match status" value="1"/>
</dbReference>
<dbReference type="InterPro" id="IPR046906">
    <property type="entry name" value="Mab-21_HhH/H2TH-like"/>
</dbReference>
<evidence type="ECO:0000256" key="6">
    <source>
        <dbReference type="ARBA" id="ARBA00022723"/>
    </source>
</evidence>
<dbReference type="Proteomes" id="UP000192223">
    <property type="component" value="Unplaced"/>
</dbReference>
<dbReference type="GO" id="GO:0005525">
    <property type="term" value="F:GTP binding"/>
    <property type="evidence" value="ECO:0007669"/>
    <property type="project" value="UniProtKB-KW"/>
</dbReference>
<evidence type="ECO:0000256" key="2">
    <source>
        <dbReference type="ARBA" id="ARBA00001946"/>
    </source>
</evidence>
<accession>A0A7F5RLV7</accession>
<evidence type="ECO:0000256" key="5">
    <source>
        <dbReference type="ARBA" id="ARBA00022695"/>
    </source>
</evidence>
<dbReference type="Pfam" id="PF20266">
    <property type="entry name" value="Mab-21_C"/>
    <property type="match status" value="1"/>
</dbReference>
<organism evidence="14 15">
    <name type="scientific">Agrilus planipennis</name>
    <name type="common">Emerald ash borer</name>
    <name type="synonym">Agrilus marcopoli</name>
    <dbReference type="NCBI Taxonomy" id="224129"/>
    <lineage>
        <taxon>Eukaryota</taxon>
        <taxon>Metazoa</taxon>
        <taxon>Ecdysozoa</taxon>
        <taxon>Arthropoda</taxon>
        <taxon>Hexapoda</taxon>
        <taxon>Insecta</taxon>
        <taxon>Pterygota</taxon>
        <taxon>Neoptera</taxon>
        <taxon>Endopterygota</taxon>
        <taxon>Coleoptera</taxon>
        <taxon>Polyphaga</taxon>
        <taxon>Elateriformia</taxon>
        <taxon>Buprestoidea</taxon>
        <taxon>Buprestidae</taxon>
        <taxon>Agrilinae</taxon>
        <taxon>Agrilus</taxon>
    </lineage>
</organism>
<evidence type="ECO:0000256" key="9">
    <source>
        <dbReference type="ARBA" id="ARBA00022842"/>
    </source>
</evidence>
<dbReference type="InterPro" id="IPR024810">
    <property type="entry name" value="MAB21L/cGLR"/>
</dbReference>
<feature type="domain" description="Mab-21-like HhH/H2TH-like" evidence="13">
    <location>
        <begin position="324"/>
        <end position="384"/>
    </location>
</feature>
<evidence type="ECO:0000313" key="15">
    <source>
        <dbReference type="RefSeq" id="XP_025837007.1"/>
    </source>
</evidence>
<dbReference type="KEGG" id="apln:108735523"/>
<evidence type="ECO:0000256" key="1">
    <source>
        <dbReference type="ARBA" id="ARBA00001936"/>
    </source>
</evidence>
<proteinExistence type="inferred from homology"/>
<dbReference type="Gene3D" id="3.30.460.90">
    <property type="match status" value="1"/>
</dbReference>
<comment type="similarity">
    <text evidence="3">Belongs to the mab-21 family.</text>
</comment>
<keyword evidence="5" id="KW-0548">Nucleotidyltransferase</keyword>